<evidence type="ECO:0000313" key="2">
    <source>
        <dbReference type="EMBL" id="WUX51260.1"/>
    </source>
</evidence>
<sequence length="162" mass="17763">MPLHTQQFFDDVLQLPFEGTVLGDAFYATFDTGSPLRLRVEFARTITHGEYAGLRLAVVHAEHGAIDTTILSFADHGTFARRDARLDIPPGRSGHGTFRDWHAQRSEPPWKGADGAELRRAIEQYAEVWFPGSSGRPPAPGRAVGPAAHAAPSPPRSGRRTR</sequence>
<reference evidence="2" key="1">
    <citation type="submission" date="2022-10" db="EMBL/GenBank/DDBJ databases">
        <title>The complete genomes of actinobacterial strains from the NBC collection.</title>
        <authorList>
            <person name="Joergensen T.S."/>
            <person name="Alvarez Arevalo M."/>
            <person name="Sterndorff E.B."/>
            <person name="Faurdal D."/>
            <person name="Vuksanovic O."/>
            <person name="Mourched A.-S."/>
            <person name="Charusanti P."/>
            <person name="Shaw S."/>
            <person name="Blin K."/>
            <person name="Weber T."/>
        </authorList>
    </citation>
    <scope>NUCLEOTIDE SEQUENCE</scope>
    <source>
        <strain evidence="2">NBC_01432</strain>
    </source>
</reference>
<dbReference type="EMBL" id="CP109495">
    <property type="protein sequence ID" value="WUX51260.1"/>
    <property type="molecule type" value="Genomic_DNA"/>
</dbReference>
<gene>
    <name evidence="2" type="ORF">OG442_06735</name>
</gene>
<keyword evidence="3" id="KW-1185">Reference proteome</keyword>
<proteinExistence type="predicted"/>
<feature type="compositionally biased region" description="Low complexity" evidence="1">
    <location>
        <begin position="131"/>
        <end position="151"/>
    </location>
</feature>
<evidence type="ECO:0000256" key="1">
    <source>
        <dbReference type="SAM" id="MobiDB-lite"/>
    </source>
</evidence>
<evidence type="ECO:0000313" key="3">
    <source>
        <dbReference type="Proteomes" id="UP001432209"/>
    </source>
</evidence>
<feature type="region of interest" description="Disordered" evidence="1">
    <location>
        <begin position="130"/>
        <end position="162"/>
    </location>
</feature>
<dbReference type="Proteomes" id="UP001432209">
    <property type="component" value="Chromosome"/>
</dbReference>
<organism evidence="2 3">
    <name type="scientific">Streptomyces niveus</name>
    <name type="common">Streptomyces spheroides</name>
    <dbReference type="NCBI Taxonomy" id="193462"/>
    <lineage>
        <taxon>Bacteria</taxon>
        <taxon>Bacillati</taxon>
        <taxon>Actinomycetota</taxon>
        <taxon>Actinomycetes</taxon>
        <taxon>Kitasatosporales</taxon>
        <taxon>Streptomycetaceae</taxon>
        <taxon>Streptomyces</taxon>
    </lineage>
</organism>
<name>A0ABZ2A1T4_STRNV</name>
<accession>A0ABZ2A1T4</accession>
<protein>
    <submittedName>
        <fullName evidence="2">Uncharacterized protein</fullName>
    </submittedName>
</protein>
<dbReference type="RefSeq" id="WP_329074902.1">
    <property type="nucleotide sequence ID" value="NZ_CP109495.1"/>
</dbReference>
<feature type="region of interest" description="Disordered" evidence="1">
    <location>
        <begin position="88"/>
        <end position="112"/>
    </location>
</feature>